<keyword evidence="1" id="KW-0812">Transmembrane</keyword>
<feature type="transmembrane region" description="Helical" evidence="1">
    <location>
        <begin position="282"/>
        <end position="300"/>
    </location>
</feature>
<evidence type="ECO:0000313" key="2">
    <source>
        <dbReference type="EMBL" id="KNZ60359.1"/>
    </source>
</evidence>
<dbReference type="VEuPathDB" id="FungiDB:VP01_1565g1"/>
<proteinExistence type="predicted"/>
<feature type="transmembrane region" description="Helical" evidence="1">
    <location>
        <begin position="117"/>
        <end position="139"/>
    </location>
</feature>
<dbReference type="Proteomes" id="UP000037035">
    <property type="component" value="Unassembled WGS sequence"/>
</dbReference>
<reference evidence="2 3" key="1">
    <citation type="submission" date="2015-08" db="EMBL/GenBank/DDBJ databases">
        <title>Next Generation Sequencing and Analysis of the Genome of Puccinia sorghi L Schw, the Causal Agent of Maize Common Rust.</title>
        <authorList>
            <person name="Rochi L."/>
            <person name="Burguener G."/>
            <person name="Darino M."/>
            <person name="Turjanski A."/>
            <person name="Kreff E."/>
            <person name="Dieguez M.J."/>
            <person name="Sacco F."/>
        </authorList>
    </citation>
    <scope>NUCLEOTIDE SEQUENCE [LARGE SCALE GENOMIC DNA]</scope>
    <source>
        <strain evidence="2 3">RO10H11247</strain>
    </source>
</reference>
<feature type="transmembrane region" description="Helical" evidence="1">
    <location>
        <begin position="220"/>
        <end position="240"/>
    </location>
</feature>
<dbReference type="EMBL" id="LAVV01006285">
    <property type="protein sequence ID" value="KNZ60359.1"/>
    <property type="molecule type" value="Genomic_DNA"/>
</dbReference>
<keyword evidence="1" id="KW-1133">Transmembrane helix</keyword>
<organism evidence="2 3">
    <name type="scientific">Puccinia sorghi</name>
    <dbReference type="NCBI Taxonomy" id="27349"/>
    <lineage>
        <taxon>Eukaryota</taxon>
        <taxon>Fungi</taxon>
        <taxon>Dikarya</taxon>
        <taxon>Basidiomycota</taxon>
        <taxon>Pucciniomycotina</taxon>
        <taxon>Pucciniomycetes</taxon>
        <taxon>Pucciniales</taxon>
        <taxon>Pucciniaceae</taxon>
        <taxon>Puccinia</taxon>
    </lineage>
</organism>
<keyword evidence="1" id="KW-0472">Membrane</keyword>
<feature type="transmembrane region" description="Helical" evidence="1">
    <location>
        <begin position="12"/>
        <end position="31"/>
    </location>
</feature>
<evidence type="ECO:0000256" key="1">
    <source>
        <dbReference type="SAM" id="Phobius"/>
    </source>
</evidence>
<dbReference type="AlphaFoldDB" id="A0A0L6VI36"/>
<accession>A0A0L6VI36</accession>
<keyword evidence="3" id="KW-1185">Reference proteome</keyword>
<feature type="transmembrane region" description="Helical" evidence="1">
    <location>
        <begin position="151"/>
        <end position="172"/>
    </location>
</feature>
<protein>
    <submittedName>
        <fullName evidence="2">Putative signal peptide protein</fullName>
    </submittedName>
</protein>
<sequence length="335" mass="39007">MYIFLLISMDVFVLLSLISFFVQLTSTYLSVFKDGEGREVTCPAVVQDQKENCPFSYPADAFGCELSGPPCKAYFSFKRKKKKKKLWFGVDNTRNAHLEGSLALETSTGSHTLTQPYWTILVVTFPWALSFHLFLSIPPHPSMVCSLSHDIYMWYLILVLHAHGFLSLYFILGWQIMFPFHLHSNSTHHIHWFLRFPLTLSRPELLPLIVNQIARDILEALVFGFSSTVFFFCFVLFMRINHKKNEMNSKIIPYKSVNQSFRYVYETWGIKWICQVMLKNKLILALISFLTLIIIVSYTLEEYTRTRAFSIEFSCKCFHLNSLNNLGLLWEVLVV</sequence>
<comment type="caution">
    <text evidence="2">The sequence shown here is derived from an EMBL/GenBank/DDBJ whole genome shotgun (WGS) entry which is preliminary data.</text>
</comment>
<evidence type="ECO:0000313" key="3">
    <source>
        <dbReference type="Proteomes" id="UP000037035"/>
    </source>
</evidence>
<name>A0A0L6VI36_9BASI</name>
<gene>
    <name evidence="2" type="ORF">VP01_1565g1</name>
</gene>